<dbReference type="RefSeq" id="WP_115547994.1">
    <property type="nucleotide sequence ID" value="NZ_QRGP01000001.1"/>
</dbReference>
<dbReference type="EMBL" id="QRGP01000001">
    <property type="protein sequence ID" value="RDV06441.1"/>
    <property type="molecule type" value="Genomic_DNA"/>
</dbReference>
<keyword evidence="2" id="KW-1185">Reference proteome</keyword>
<proteinExistence type="predicted"/>
<dbReference type="Proteomes" id="UP000263833">
    <property type="component" value="Unassembled WGS sequence"/>
</dbReference>
<sequence>MFEGWPISFMGTEFTPGGGGAQPGYFSASGSSTGGAPSPAWSDAVTLSIVAADLKPSTEYVGFWSVDETRSSATTAQARLMVDGAQSDLQRVDLKESSPFDKNNMGGFFLYTTGASPTDAEFIIQVQGSSATFTNPRLTLLEIGVGDETAQDLTGVSTTSTSLVDALTCAFTPPSSGDYLVLACGNFTAATTGMAYVQLTDGTTSTPEIRIGSHPNNTAGFPVVLALGLSGVSGAKTISFKYRTGSGSFSVTADNIRIIVLRLDRFNSSNISVLGSDNGGTNATYTVAHSQTFTPAVADYLTIAAGWILSSSASVSSQGRIVDDGTVIAETIRETALSSTHFPIFTHRLTSFAASSRTQSIDRLAEGGGVTTTLRQSALIASIELTGL</sequence>
<dbReference type="AlphaFoldDB" id="A0A371BGF5"/>
<evidence type="ECO:0000313" key="1">
    <source>
        <dbReference type="EMBL" id="RDV06441.1"/>
    </source>
</evidence>
<organism evidence="1 2">
    <name type="scientific">Sphingorhabdus pulchriflava</name>
    <dbReference type="NCBI Taxonomy" id="2292257"/>
    <lineage>
        <taxon>Bacteria</taxon>
        <taxon>Pseudomonadati</taxon>
        <taxon>Pseudomonadota</taxon>
        <taxon>Alphaproteobacteria</taxon>
        <taxon>Sphingomonadales</taxon>
        <taxon>Sphingomonadaceae</taxon>
        <taxon>Sphingorhabdus</taxon>
    </lineage>
</organism>
<protein>
    <submittedName>
        <fullName evidence="1">Uncharacterized protein</fullName>
    </submittedName>
</protein>
<comment type="caution">
    <text evidence="1">The sequence shown here is derived from an EMBL/GenBank/DDBJ whole genome shotgun (WGS) entry which is preliminary data.</text>
</comment>
<evidence type="ECO:0000313" key="2">
    <source>
        <dbReference type="Proteomes" id="UP000263833"/>
    </source>
</evidence>
<name>A0A371BGF5_9SPHN</name>
<reference evidence="2" key="1">
    <citation type="submission" date="2018-08" db="EMBL/GenBank/DDBJ databases">
        <authorList>
            <person name="Kim S.-J."/>
            <person name="Jung G.-Y."/>
        </authorList>
    </citation>
    <scope>NUCLEOTIDE SEQUENCE [LARGE SCALE GENOMIC DNA]</scope>
    <source>
        <strain evidence="2">GY_G</strain>
    </source>
</reference>
<accession>A0A371BGF5</accession>
<gene>
    <name evidence="1" type="ORF">DXH95_03165</name>
</gene>